<keyword evidence="5" id="KW-0547">Nucleotide-binding</keyword>
<feature type="compositionally biased region" description="Acidic residues" evidence="6">
    <location>
        <begin position="761"/>
        <end position="776"/>
    </location>
</feature>
<dbReference type="GO" id="GO:0016308">
    <property type="term" value="F:1-phosphatidylinositol-4-phosphate 5-kinase activity"/>
    <property type="evidence" value="ECO:0007669"/>
    <property type="project" value="TreeGrafter"/>
</dbReference>
<dbReference type="PROSITE" id="PS51455">
    <property type="entry name" value="PIPK"/>
    <property type="match status" value="1"/>
</dbReference>
<dbReference type="PANTHER" id="PTHR23086:SF124">
    <property type="entry name" value="G-PROTEIN-COUPLED RECEPTOR FAMILY PROTEIN"/>
    <property type="match status" value="1"/>
</dbReference>
<organism evidence="11 12">
    <name type="scientific">Acanthamoeba castellanii (strain ATCC 30010 / Neff)</name>
    <dbReference type="NCBI Taxonomy" id="1257118"/>
    <lineage>
        <taxon>Eukaryota</taxon>
        <taxon>Amoebozoa</taxon>
        <taxon>Discosea</taxon>
        <taxon>Longamoebia</taxon>
        <taxon>Centramoebida</taxon>
        <taxon>Acanthamoebidae</taxon>
        <taxon>Acanthamoeba</taxon>
    </lineage>
</organism>
<dbReference type="InterPro" id="IPR027484">
    <property type="entry name" value="PInositol-4-P-5-kinase_N"/>
</dbReference>
<dbReference type="SMART" id="SM00330">
    <property type="entry name" value="PIPKc"/>
    <property type="match status" value="1"/>
</dbReference>
<dbReference type="InterPro" id="IPR002498">
    <property type="entry name" value="PInositol-4-P-4/5-kinase_core"/>
</dbReference>
<evidence type="ECO:0000256" key="7">
    <source>
        <dbReference type="SAM" id="Phobius"/>
    </source>
</evidence>
<dbReference type="SUPFAM" id="SSF81321">
    <property type="entry name" value="Family A G protein-coupled receptor-like"/>
    <property type="match status" value="1"/>
</dbReference>
<dbReference type="Pfam" id="PF01504">
    <property type="entry name" value="PIP5K"/>
    <property type="match status" value="1"/>
</dbReference>
<dbReference type="InterPro" id="IPR017452">
    <property type="entry name" value="GPCR_Rhodpsn_7TM"/>
</dbReference>
<feature type="compositionally biased region" description="Low complexity" evidence="6">
    <location>
        <begin position="578"/>
        <end position="590"/>
    </location>
</feature>
<dbReference type="PROSITE" id="PS50261">
    <property type="entry name" value="G_PROTEIN_RECEP_F2_4"/>
    <property type="match status" value="1"/>
</dbReference>
<keyword evidence="2 7" id="KW-0812">Transmembrane</keyword>
<dbReference type="RefSeq" id="XP_004337092.1">
    <property type="nucleotide sequence ID" value="XM_004337044.1"/>
</dbReference>
<dbReference type="OMA" id="WSGMISL"/>
<dbReference type="KEGG" id="acan:ACA1_215300"/>
<feature type="region of interest" description="Disordered" evidence="6">
    <location>
        <begin position="663"/>
        <end position="776"/>
    </location>
</feature>
<dbReference type="STRING" id="1257118.L8GPK2"/>
<dbReference type="AlphaFoldDB" id="L8GPK2"/>
<dbReference type="GO" id="GO:0005524">
    <property type="term" value="F:ATP binding"/>
    <property type="evidence" value="ECO:0007669"/>
    <property type="project" value="UniProtKB-UniRule"/>
</dbReference>
<dbReference type="Pfam" id="PF05462">
    <property type="entry name" value="Dicty_CAR"/>
    <property type="match status" value="1"/>
</dbReference>
<dbReference type="InterPro" id="IPR027483">
    <property type="entry name" value="PInositol-4-P-4/5-kinase_C_sf"/>
</dbReference>
<feature type="compositionally biased region" description="Basic residues" evidence="6">
    <location>
        <begin position="669"/>
        <end position="690"/>
    </location>
</feature>
<dbReference type="Gene3D" id="1.20.1070.10">
    <property type="entry name" value="Rhodopsin 7-helix transmembrane proteins"/>
    <property type="match status" value="1"/>
</dbReference>
<evidence type="ECO:0000256" key="4">
    <source>
        <dbReference type="ARBA" id="ARBA00023136"/>
    </source>
</evidence>
<dbReference type="OrthoDB" id="2129491at2759"/>
<dbReference type="SUPFAM" id="SSF56104">
    <property type="entry name" value="SAICAR synthase-like"/>
    <property type="match status" value="2"/>
</dbReference>
<keyword evidence="5" id="KW-0808">Transferase</keyword>
<evidence type="ECO:0000313" key="12">
    <source>
        <dbReference type="Proteomes" id="UP000011083"/>
    </source>
</evidence>
<accession>L8GPK2</accession>
<keyword evidence="12" id="KW-1185">Reference proteome</keyword>
<feature type="transmembrane region" description="Helical" evidence="7">
    <location>
        <begin position="12"/>
        <end position="29"/>
    </location>
</feature>
<evidence type="ECO:0000313" key="11">
    <source>
        <dbReference type="EMBL" id="ELR15079.1"/>
    </source>
</evidence>
<dbReference type="GO" id="GO:0005886">
    <property type="term" value="C:plasma membrane"/>
    <property type="evidence" value="ECO:0007669"/>
    <property type="project" value="TreeGrafter"/>
</dbReference>
<dbReference type="Gene3D" id="3.30.800.10">
    <property type="entry name" value="Phosphatidylinositol Phosphate Kinase II Beta"/>
    <property type="match status" value="1"/>
</dbReference>
<evidence type="ECO:0000259" key="10">
    <source>
        <dbReference type="PROSITE" id="PS51455"/>
    </source>
</evidence>
<sequence>MVELYRVEGSLAFLSLVGSFLIILSAMFVKELRQHPTNLVLLLSICDFMFALKFAITSILPNSISYQDITAYCIGQAVWAQFWGMASISWNGIISLNLMANLRKPFLDTSKWGTYYHLWVWVLSGVTTILLVVLNMYGVSGDGTCWIKGDYNLFRLVFFIPLLAYFVLGASAFMIGLSSTRSLSEESSVRTRMVFRMFFYTSVFIICWSGPLAHRFTQYWRVYSDVFIYADAIGQSVQGFANALVWLTNPSFFGSFKKNILMRVPVLRSYYFKLDDTNLPLLRDLGVHEYLHDDRQDMQKLDIVIRKNIITFLLYGMKEACEDVQSRYEEPLNEADFREVRDILELKYENTRTMKEYRFVDYCPYVFQKLRAQAGITPEAYMASIQPELFLKSLSNQKFSEGRSGSFFCFSPDKCFIIKTIPESEAKLLNKILPAYYQYIGNNPDSRLMRFYGLHAIKMHYGDQVFVIVMSNAFRTHRKIHERYDLKGSWVRREVGKDFRDNPGKVLGMDIDLKAMGRKVRLTNEQRTAMVQQITDDATFMCSLGIMDYSILLGIHFVDRAAEGTTVAIEGVAASGAADATDGGAGASSTPQTPQRLLKNGDESESESESEGEGDDRRPLLDGGRRAEDLEAGPSTVESTLDGVLSLERENYIPLHIRPSVSEIEKQRRNQKKMDKKKMMKSGRSRRRRERGSTTNNASHSSPPLPSSDHSINLAASSPEDYVDDAEQDKSGSHTPLRARRTSDDDEVKKEKKKKEKIEDAYADESDYSTDSYDSEDEFSDDVEGRLFRDEGFLSVDGKEIYYLCIIDILQLYDLNKKAERFWKVRVMHKDFHGVSVQPPPRYRDRFVACAFDLVTSPDATAS</sequence>
<dbReference type="CDD" id="cd00139">
    <property type="entry name" value="PIPKc"/>
    <property type="match status" value="1"/>
</dbReference>
<gene>
    <name evidence="11" type="ORF">ACA1_215300</name>
</gene>
<dbReference type="InterPro" id="IPR022343">
    <property type="entry name" value="GCR1-cAMP_receptor"/>
</dbReference>
<feature type="compositionally biased region" description="Basic and acidic residues" evidence="6">
    <location>
        <begin position="615"/>
        <end position="629"/>
    </location>
</feature>
<keyword evidence="5 11" id="KW-0418">Kinase</keyword>
<evidence type="ECO:0000256" key="2">
    <source>
        <dbReference type="ARBA" id="ARBA00022692"/>
    </source>
</evidence>
<feature type="compositionally biased region" description="Basic and acidic residues" evidence="6">
    <location>
        <begin position="741"/>
        <end position="760"/>
    </location>
</feature>
<dbReference type="PANTHER" id="PTHR23086">
    <property type="entry name" value="PHOSPHATIDYLINOSITOL-4-PHOSPHATE 5-KINASE"/>
    <property type="match status" value="1"/>
</dbReference>
<reference evidence="11 12" key="1">
    <citation type="journal article" date="2013" name="Genome Biol.">
        <title>Genome of Acanthamoeba castellanii highlights extensive lateral gene transfer and early evolution of tyrosine kinase signaling.</title>
        <authorList>
            <person name="Clarke M."/>
            <person name="Lohan A.J."/>
            <person name="Liu B."/>
            <person name="Lagkouvardos I."/>
            <person name="Roy S."/>
            <person name="Zafar N."/>
            <person name="Bertelli C."/>
            <person name="Schilde C."/>
            <person name="Kianianmomeni A."/>
            <person name="Burglin T.R."/>
            <person name="Frech C."/>
            <person name="Turcotte B."/>
            <person name="Kopec K.O."/>
            <person name="Synnott J.M."/>
            <person name="Choo C."/>
            <person name="Paponov I."/>
            <person name="Finkler A."/>
            <person name="Soon Heng Tan C."/>
            <person name="Hutchins A.P."/>
            <person name="Weinmeier T."/>
            <person name="Rattei T."/>
            <person name="Chu J.S."/>
            <person name="Gimenez G."/>
            <person name="Irimia M."/>
            <person name="Rigden D.J."/>
            <person name="Fitzpatrick D.A."/>
            <person name="Lorenzo-Morales J."/>
            <person name="Bateman A."/>
            <person name="Chiu C.H."/>
            <person name="Tang P."/>
            <person name="Hegemann P."/>
            <person name="Fromm H."/>
            <person name="Raoult D."/>
            <person name="Greub G."/>
            <person name="Miranda-Saavedra D."/>
            <person name="Chen N."/>
            <person name="Nash P."/>
            <person name="Ginger M.L."/>
            <person name="Horn M."/>
            <person name="Schaap P."/>
            <person name="Caler L."/>
            <person name="Loftus B."/>
        </authorList>
    </citation>
    <scope>NUCLEOTIDE SEQUENCE [LARGE SCALE GENOMIC DNA]</scope>
    <source>
        <strain evidence="11 12">Neff</strain>
    </source>
</reference>
<evidence type="ECO:0000259" key="8">
    <source>
        <dbReference type="PROSITE" id="PS50261"/>
    </source>
</evidence>
<feature type="transmembrane region" description="Helical" evidence="7">
    <location>
        <begin position="114"/>
        <end position="137"/>
    </location>
</feature>
<feature type="domain" description="G-protein coupled receptors family 1 profile" evidence="9">
    <location>
        <begin position="18"/>
        <end position="208"/>
    </location>
</feature>
<dbReference type="VEuPathDB" id="AmoebaDB:ACA1_215300"/>
<evidence type="ECO:0000256" key="1">
    <source>
        <dbReference type="ARBA" id="ARBA00004141"/>
    </source>
</evidence>
<evidence type="ECO:0000256" key="5">
    <source>
        <dbReference type="PROSITE-ProRule" id="PRU00781"/>
    </source>
</evidence>
<name>L8GPK2_ACACF</name>
<feature type="compositionally biased region" description="Low complexity" evidence="6">
    <location>
        <begin position="699"/>
        <end position="711"/>
    </location>
</feature>
<feature type="compositionally biased region" description="Acidic residues" evidence="6">
    <location>
        <begin position="603"/>
        <end position="614"/>
    </location>
</feature>
<dbReference type="GO" id="GO:0046854">
    <property type="term" value="P:phosphatidylinositol phosphate biosynthetic process"/>
    <property type="evidence" value="ECO:0007669"/>
    <property type="project" value="TreeGrafter"/>
</dbReference>
<dbReference type="Gene3D" id="3.30.810.10">
    <property type="entry name" value="2-Layer Sandwich"/>
    <property type="match status" value="2"/>
</dbReference>
<feature type="domain" description="PIPK" evidence="10">
    <location>
        <begin position="293"/>
        <end position="855"/>
    </location>
</feature>
<proteinExistence type="predicted"/>
<dbReference type="Proteomes" id="UP000011083">
    <property type="component" value="Unassembled WGS sequence"/>
</dbReference>
<dbReference type="EMBL" id="KB008036">
    <property type="protein sequence ID" value="ELR15079.1"/>
    <property type="molecule type" value="Genomic_DNA"/>
</dbReference>
<feature type="transmembrane region" description="Helical" evidence="7">
    <location>
        <begin position="80"/>
        <end position="102"/>
    </location>
</feature>
<feature type="transmembrane region" description="Helical" evidence="7">
    <location>
        <begin position="157"/>
        <end position="177"/>
    </location>
</feature>
<evidence type="ECO:0000256" key="6">
    <source>
        <dbReference type="SAM" id="MobiDB-lite"/>
    </source>
</evidence>
<keyword evidence="3 7" id="KW-1133">Transmembrane helix</keyword>
<evidence type="ECO:0000256" key="3">
    <source>
        <dbReference type="ARBA" id="ARBA00022989"/>
    </source>
</evidence>
<feature type="transmembrane region" description="Helical" evidence="7">
    <location>
        <begin position="41"/>
        <end position="60"/>
    </location>
</feature>
<evidence type="ECO:0000259" key="9">
    <source>
        <dbReference type="PROSITE" id="PS50262"/>
    </source>
</evidence>
<keyword evidence="5" id="KW-0067">ATP-binding</keyword>
<feature type="transmembrane region" description="Helical" evidence="7">
    <location>
        <begin position="197"/>
        <end position="214"/>
    </location>
</feature>
<protein>
    <submittedName>
        <fullName evidence="11">Phosphatidylinositol4-phosphate 5-Kinase protein</fullName>
    </submittedName>
</protein>
<feature type="domain" description="G-protein coupled receptors family 2 profile 2" evidence="8">
    <location>
        <begin position="1"/>
        <end position="250"/>
    </location>
</feature>
<dbReference type="PRINTS" id="PR02001">
    <property type="entry name" value="GCR1CAMPR"/>
</dbReference>
<dbReference type="GO" id="GO:0007166">
    <property type="term" value="P:cell surface receptor signaling pathway"/>
    <property type="evidence" value="ECO:0007669"/>
    <property type="project" value="InterPro"/>
</dbReference>
<feature type="region of interest" description="Disordered" evidence="6">
    <location>
        <begin position="578"/>
        <end position="639"/>
    </location>
</feature>
<comment type="subcellular location">
    <subcellularLocation>
        <location evidence="1">Membrane</location>
        <topology evidence="1">Multi-pass membrane protein</topology>
    </subcellularLocation>
</comment>
<dbReference type="GO" id="GO:0004888">
    <property type="term" value="F:transmembrane signaling receptor activity"/>
    <property type="evidence" value="ECO:0007669"/>
    <property type="project" value="InterPro"/>
</dbReference>
<dbReference type="InterPro" id="IPR017981">
    <property type="entry name" value="GPCR_2-like_7TM"/>
</dbReference>
<dbReference type="PROSITE" id="PS50262">
    <property type="entry name" value="G_PROTEIN_RECEP_F1_2"/>
    <property type="match status" value="1"/>
</dbReference>
<keyword evidence="4 7" id="KW-0472">Membrane</keyword>
<dbReference type="GeneID" id="14915768"/>
<dbReference type="InterPro" id="IPR023610">
    <property type="entry name" value="PInositol-4/5-P-5/4-kinase"/>
</dbReference>